<evidence type="ECO:0000313" key="2">
    <source>
        <dbReference type="EMBL" id="PPR05029.1"/>
    </source>
</evidence>
<dbReference type="OrthoDB" id="10441301at2759"/>
<reference evidence="2 3" key="1">
    <citation type="journal article" date="2018" name="Evol. Lett.">
        <title>Horizontal gene cluster transfer increased hallucinogenic mushroom diversity.</title>
        <authorList>
            <person name="Reynolds H.T."/>
            <person name="Vijayakumar V."/>
            <person name="Gluck-Thaler E."/>
            <person name="Korotkin H.B."/>
            <person name="Matheny P.B."/>
            <person name="Slot J.C."/>
        </authorList>
    </citation>
    <scope>NUCLEOTIDE SEQUENCE [LARGE SCALE GENOMIC DNA]</scope>
    <source>
        <strain evidence="2 3">2629</strain>
    </source>
</reference>
<gene>
    <name evidence="2" type="ORF">CVT24_010222</name>
</gene>
<evidence type="ECO:0000313" key="3">
    <source>
        <dbReference type="Proteomes" id="UP000284842"/>
    </source>
</evidence>
<keyword evidence="3" id="KW-1185">Reference proteome</keyword>
<feature type="region of interest" description="Disordered" evidence="1">
    <location>
        <begin position="175"/>
        <end position="195"/>
    </location>
</feature>
<dbReference type="AlphaFoldDB" id="A0A409YPW0"/>
<name>A0A409YPW0_9AGAR</name>
<dbReference type="Proteomes" id="UP000284842">
    <property type="component" value="Unassembled WGS sequence"/>
</dbReference>
<sequence>MAPSNLIKIVPLVRPKSPPRPAEWESCSDIRLAPQSSKSALEKELDSYMKTSGPSFVPQARPNGQNMNTNCWANHNIDQQRSPLAGSHIPNSYYGPYRTPQPQYSYNTQPVRQNSIDSEYFKQNQEVCELFMKEFPQGPPPGMEQCNSDPWPTLAELDAILFPINLDFSMDQSMMSSPISEDAELEDPNLADPESLEFLSSLQQSWQKIQDEMMSETQS</sequence>
<evidence type="ECO:0000256" key="1">
    <source>
        <dbReference type="SAM" id="MobiDB-lite"/>
    </source>
</evidence>
<proteinExistence type="predicted"/>
<comment type="caution">
    <text evidence="2">The sequence shown here is derived from an EMBL/GenBank/DDBJ whole genome shotgun (WGS) entry which is preliminary data.</text>
</comment>
<dbReference type="EMBL" id="NHTK01000862">
    <property type="protein sequence ID" value="PPR05029.1"/>
    <property type="molecule type" value="Genomic_DNA"/>
</dbReference>
<accession>A0A409YPW0</accession>
<dbReference type="InParanoid" id="A0A409YPW0"/>
<protein>
    <submittedName>
        <fullName evidence="2">Uncharacterized protein</fullName>
    </submittedName>
</protein>
<organism evidence="2 3">
    <name type="scientific">Panaeolus cyanescens</name>
    <dbReference type="NCBI Taxonomy" id="181874"/>
    <lineage>
        <taxon>Eukaryota</taxon>
        <taxon>Fungi</taxon>
        <taxon>Dikarya</taxon>
        <taxon>Basidiomycota</taxon>
        <taxon>Agaricomycotina</taxon>
        <taxon>Agaricomycetes</taxon>
        <taxon>Agaricomycetidae</taxon>
        <taxon>Agaricales</taxon>
        <taxon>Agaricineae</taxon>
        <taxon>Galeropsidaceae</taxon>
        <taxon>Panaeolus</taxon>
    </lineage>
</organism>